<reference evidence="1 2" key="1">
    <citation type="submission" date="2020-08" db="EMBL/GenBank/DDBJ databases">
        <title>Genomic Encyclopedia of Type Strains, Phase III (KMG-III): the genomes of soil and plant-associated and newly described type strains.</title>
        <authorList>
            <person name="Whitman W."/>
        </authorList>
    </citation>
    <scope>NUCLEOTIDE SEQUENCE [LARGE SCALE GENOMIC DNA]</scope>
    <source>
        <strain evidence="1 2">CECT 5831</strain>
    </source>
</reference>
<dbReference type="EMBL" id="JACHXJ010000014">
    <property type="protein sequence ID" value="MBB3132254.1"/>
    <property type="molecule type" value="Genomic_DNA"/>
</dbReference>
<dbReference type="Proteomes" id="UP000517523">
    <property type="component" value="Unassembled WGS sequence"/>
</dbReference>
<organism evidence="1 2">
    <name type="scientific">Paenibacillus rhizosphaerae</name>
    <dbReference type="NCBI Taxonomy" id="297318"/>
    <lineage>
        <taxon>Bacteria</taxon>
        <taxon>Bacillati</taxon>
        <taxon>Bacillota</taxon>
        <taxon>Bacilli</taxon>
        <taxon>Bacillales</taxon>
        <taxon>Paenibacillaceae</taxon>
        <taxon>Paenibacillus</taxon>
    </lineage>
</organism>
<protein>
    <submittedName>
        <fullName evidence="1">Uncharacterized protein</fullName>
    </submittedName>
</protein>
<dbReference type="AlphaFoldDB" id="A0A839TYA9"/>
<evidence type="ECO:0000313" key="2">
    <source>
        <dbReference type="Proteomes" id="UP000517523"/>
    </source>
</evidence>
<gene>
    <name evidence="1" type="ORF">FHS19_006983</name>
</gene>
<comment type="caution">
    <text evidence="1">The sequence shown here is derived from an EMBL/GenBank/DDBJ whole genome shotgun (WGS) entry which is preliminary data.</text>
</comment>
<proteinExistence type="predicted"/>
<accession>A0A839TYA9</accession>
<evidence type="ECO:0000313" key="1">
    <source>
        <dbReference type="EMBL" id="MBB3132254.1"/>
    </source>
</evidence>
<sequence length="60" mass="6902">MNKQTFEEAAGAVRQLHYANGQFSTTSLLRRLENELISSENLLDTIIFRKNSIEKRGLFT</sequence>
<name>A0A839TYA9_9BACL</name>